<keyword evidence="1" id="KW-1133">Transmembrane helix</keyword>
<evidence type="ECO:0000256" key="1">
    <source>
        <dbReference type="SAM" id="Phobius"/>
    </source>
</evidence>
<feature type="transmembrane region" description="Helical" evidence="1">
    <location>
        <begin position="89"/>
        <end position="110"/>
    </location>
</feature>
<dbReference type="Pfam" id="PF20151">
    <property type="entry name" value="DUF6533"/>
    <property type="match status" value="1"/>
</dbReference>
<keyword evidence="4" id="KW-1185">Reference proteome</keyword>
<evidence type="ECO:0000313" key="3">
    <source>
        <dbReference type="EMBL" id="KZP26804.1"/>
    </source>
</evidence>
<sequence>MPIARSNPLGSLPEAIALPLQVERYVAVAQLTMYTYDWLLSVSEECEVLSKAGWSRSNMVYFLSRIFEFGHQFILVILIFVPSTKSCDALLGAIGTCGAVSVSCTSLLFLLRIRAVYLKSRFIMILFGTIWLVSVALNILQAASMHGEIIPGTTLCTNIGTKYFMLPSISTFINDTLIFLAITFRLCSNALIDESWRSRFLSVVKGKGLYRLSRSLLLSGQIYYLTVIVFFIANFVVMLSPLIPTGDHFLTAMILGAFTNMMACRVFRGVALGMMEDHPTTGLSTTRIAAAMELDAFPSALRSKSDVAKHGIR</sequence>
<evidence type="ECO:0000259" key="2">
    <source>
        <dbReference type="Pfam" id="PF20151"/>
    </source>
</evidence>
<feature type="transmembrane region" description="Helical" evidence="1">
    <location>
        <begin position="222"/>
        <end position="243"/>
    </location>
</feature>
<feature type="transmembrane region" description="Helical" evidence="1">
    <location>
        <begin position="249"/>
        <end position="267"/>
    </location>
</feature>
<keyword evidence="1" id="KW-0472">Membrane</keyword>
<dbReference type="OrthoDB" id="3193253at2759"/>
<feature type="transmembrane region" description="Helical" evidence="1">
    <location>
        <begin position="122"/>
        <end position="143"/>
    </location>
</feature>
<evidence type="ECO:0000313" key="4">
    <source>
        <dbReference type="Proteomes" id="UP000076532"/>
    </source>
</evidence>
<feature type="transmembrane region" description="Helical" evidence="1">
    <location>
        <begin position="163"/>
        <end position="187"/>
    </location>
</feature>
<gene>
    <name evidence="3" type="ORF">FIBSPDRAFT_1040553</name>
</gene>
<organism evidence="3 4">
    <name type="scientific">Athelia psychrophila</name>
    <dbReference type="NCBI Taxonomy" id="1759441"/>
    <lineage>
        <taxon>Eukaryota</taxon>
        <taxon>Fungi</taxon>
        <taxon>Dikarya</taxon>
        <taxon>Basidiomycota</taxon>
        <taxon>Agaricomycotina</taxon>
        <taxon>Agaricomycetes</taxon>
        <taxon>Agaricomycetidae</taxon>
        <taxon>Atheliales</taxon>
        <taxon>Atheliaceae</taxon>
        <taxon>Athelia</taxon>
    </lineage>
</organism>
<proteinExistence type="predicted"/>
<dbReference type="InterPro" id="IPR045340">
    <property type="entry name" value="DUF6533"/>
</dbReference>
<name>A0A166Q6B7_9AGAM</name>
<dbReference type="EMBL" id="KV417512">
    <property type="protein sequence ID" value="KZP26804.1"/>
    <property type="molecule type" value="Genomic_DNA"/>
</dbReference>
<accession>A0A166Q6B7</accession>
<protein>
    <recommendedName>
        <fullName evidence="2">DUF6533 domain-containing protein</fullName>
    </recommendedName>
</protein>
<feature type="transmembrane region" description="Helical" evidence="1">
    <location>
        <begin position="60"/>
        <end position="83"/>
    </location>
</feature>
<feature type="domain" description="DUF6533" evidence="2">
    <location>
        <begin position="25"/>
        <end position="67"/>
    </location>
</feature>
<dbReference type="AlphaFoldDB" id="A0A166Q6B7"/>
<dbReference type="Proteomes" id="UP000076532">
    <property type="component" value="Unassembled WGS sequence"/>
</dbReference>
<reference evidence="3 4" key="1">
    <citation type="journal article" date="2016" name="Mol. Biol. Evol.">
        <title>Comparative Genomics of Early-Diverging Mushroom-Forming Fungi Provides Insights into the Origins of Lignocellulose Decay Capabilities.</title>
        <authorList>
            <person name="Nagy L.G."/>
            <person name="Riley R."/>
            <person name="Tritt A."/>
            <person name="Adam C."/>
            <person name="Daum C."/>
            <person name="Floudas D."/>
            <person name="Sun H."/>
            <person name="Yadav J.S."/>
            <person name="Pangilinan J."/>
            <person name="Larsson K.H."/>
            <person name="Matsuura K."/>
            <person name="Barry K."/>
            <person name="Labutti K."/>
            <person name="Kuo R."/>
            <person name="Ohm R.A."/>
            <person name="Bhattacharya S.S."/>
            <person name="Shirouzu T."/>
            <person name="Yoshinaga Y."/>
            <person name="Martin F.M."/>
            <person name="Grigoriev I.V."/>
            <person name="Hibbett D.S."/>
        </authorList>
    </citation>
    <scope>NUCLEOTIDE SEQUENCE [LARGE SCALE GENOMIC DNA]</scope>
    <source>
        <strain evidence="3 4">CBS 109695</strain>
    </source>
</reference>
<keyword evidence="1" id="KW-0812">Transmembrane</keyword>